<reference evidence="10 11" key="1">
    <citation type="journal article" date="2019" name="Nat. Microbiol.">
        <title>Mediterranean grassland soil C-N compound turnover is dependent on rainfall and depth, and is mediated by genomically divergent microorganisms.</title>
        <authorList>
            <person name="Diamond S."/>
            <person name="Andeer P.F."/>
            <person name="Li Z."/>
            <person name="Crits-Christoph A."/>
            <person name="Burstein D."/>
            <person name="Anantharaman K."/>
            <person name="Lane K.R."/>
            <person name="Thomas B.C."/>
            <person name="Pan C."/>
            <person name="Northen T.R."/>
            <person name="Banfield J.F."/>
        </authorList>
    </citation>
    <scope>NUCLEOTIDE SEQUENCE [LARGE SCALE GENOMIC DNA]</scope>
    <source>
        <strain evidence="10">WS_4</strain>
    </source>
</reference>
<evidence type="ECO:0000256" key="4">
    <source>
        <dbReference type="ARBA" id="ARBA00022603"/>
    </source>
</evidence>
<dbReference type="GO" id="GO:0003908">
    <property type="term" value="F:methylated-DNA-[protein]-cysteine S-methyltransferase activity"/>
    <property type="evidence" value="ECO:0007669"/>
    <property type="project" value="UniProtKB-EC"/>
</dbReference>
<dbReference type="GO" id="GO:0032259">
    <property type="term" value="P:methylation"/>
    <property type="evidence" value="ECO:0007669"/>
    <property type="project" value="UniProtKB-KW"/>
</dbReference>
<dbReference type="InterPro" id="IPR036217">
    <property type="entry name" value="MethylDNA_cys_MeTrfase_DNAb"/>
</dbReference>
<proteinExistence type="inferred from homology"/>
<dbReference type="InterPro" id="IPR014048">
    <property type="entry name" value="MethylDNA_cys_MeTrfase_DNA-bd"/>
</dbReference>
<comment type="similarity">
    <text evidence="2">Belongs to the MGMT family.</text>
</comment>
<evidence type="ECO:0000313" key="10">
    <source>
        <dbReference type="EMBL" id="TMQ56156.1"/>
    </source>
</evidence>
<name>A0A538SXN9_UNCEI</name>
<keyword evidence="6" id="KW-0227">DNA damage</keyword>
<evidence type="ECO:0000256" key="7">
    <source>
        <dbReference type="ARBA" id="ARBA00023204"/>
    </source>
</evidence>
<sequence length="198" mass="20936">MRRKISGARHGKVVRPREARIDLATVRTRLGTFAVAATPRGLAALFPLARGPVTSARAGRDPALARRIREGARLVIHRGRGSYPPELARAAAALHAYASGKARGSRTVLDLDGTPFQRAVWKRLCAIPTGKTISYGALAASIGRPRAARAVGAAVGANPVPILVPCHRVIGQDGSLTGFGLGLPMKRALLLHEGNRTR</sequence>
<dbReference type="Pfam" id="PF01035">
    <property type="entry name" value="DNA_binding_1"/>
    <property type="match status" value="1"/>
</dbReference>
<organism evidence="10 11">
    <name type="scientific">Eiseniibacteriota bacterium</name>
    <dbReference type="NCBI Taxonomy" id="2212470"/>
    <lineage>
        <taxon>Bacteria</taxon>
        <taxon>Candidatus Eiseniibacteriota</taxon>
    </lineage>
</organism>
<protein>
    <recommendedName>
        <fullName evidence="3">methylated-DNA--[protein]-cysteine S-methyltransferase</fullName>
        <ecNumber evidence="3">2.1.1.63</ecNumber>
    </recommendedName>
</protein>
<dbReference type="AlphaFoldDB" id="A0A538SXN9"/>
<dbReference type="InterPro" id="IPR001497">
    <property type="entry name" value="MethylDNA_cys_MeTrfase_AS"/>
</dbReference>
<evidence type="ECO:0000256" key="5">
    <source>
        <dbReference type="ARBA" id="ARBA00022679"/>
    </source>
</evidence>
<dbReference type="InterPro" id="IPR036388">
    <property type="entry name" value="WH-like_DNA-bd_sf"/>
</dbReference>
<dbReference type="CDD" id="cd06445">
    <property type="entry name" value="ATase"/>
    <property type="match status" value="1"/>
</dbReference>
<dbReference type="FunFam" id="1.10.10.10:FF:000214">
    <property type="entry name" value="Methylated-DNA--protein-cysteine methyltransferase"/>
    <property type="match status" value="1"/>
</dbReference>
<dbReference type="EMBL" id="VBOU01000004">
    <property type="protein sequence ID" value="TMQ56156.1"/>
    <property type="molecule type" value="Genomic_DNA"/>
</dbReference>
<evidence type="ECO:0000256" key="1">
    <source>
        <dbReference type="ARBA" id="ARBA00001286"/>
    </source>
</evidence>
<dbReference type="Gene3D" id="1.10.10.10">
    <property type="entry name" value="Winged helix-like DNA-binding domain superfamily/Winged helix DNA-binding domain"/>
    <property type="match status" value="1"/>
</dbReference>
<comment type="catalytic activity">
    <reaction evidence="8">
        <text>a 6-O-methyl-2'-deoxyguanosine in DNA + L-cysteinyl-[protein] = S-methyl-L-cysteinyl-[protein] + a 2'-deoxyguanosine in DNA</text>
        <dbReference type="Rhea" id="RHEA:24000"/>
        <dbReference type="Rhea" id="RHEA-COMP:10131"/>
        <dbReference type="Rhea" id="RHEA-COMP:10132"/>
        <dbReference type="Rhea" id="RHEA-COMP:11367"/>
        <dbReference type="Rhea" id="RHEA-COMP:11368"/>
        <dbReference type="ChEBI" id="CHEBI:29950"/>
        <dbReference type="ChEBI" id="CHEBI:82612"/>
        <dbReference type="ChEBI" id="CHEBI:85445"/>
        <dbReference type="ChEBI" id="CHEBI:85448"/>
        <dbReference type="EC" id="2.1.1.63"/>
    </reaction>
</comment>
<keyword evidence="7" id="KW-0234">DNA repair</keyword>
<comment type="caution">
    <text evidence="10">The sequence shown here is derived from an EMBL/GenBank/DDBJ whole genome shotgun (WGS) entry which is preliminary data.</text>
</comment>
<evidence type="ECO:0000256" key="3">
    <source>
        <dbReference type="ARBA" id="ARBA00011918"/>
    </source>
</evidence>
<evidence type="ECO:0000256" key="8">
    <source>
        <dbReference type="ARBA" id="ARBA00049348"/>
    </source>
</evidence>
<dbReference type="SUPFAM" id="SSF46767">
    <property type="entry name" value="Methylated DNA-protein cysteine methyltransferase, C-terminal domain"/>
    <property type="match status" value="1"/>
</dbReference>
<dbReference type="Proteomes" id="UP000319829">
    <property type="component" value="Unassembled WGS sequence"/>
</dbReference>
<evidence type="ECO:0000313" key="11">
    <source>
        <dbReference type="Proteomes" id="UP000319829"/>
    </source>
</evidence>
<dbReference type="PANTHER" id="PTHR10815">
    <property type="entry name" value="METHYLATED-DNA--PROTEIN-CYSTEINE METHYLTRANSFERASE"/>
    <property type="match status" value="1"/>
</dbReference>
<evidence type="ECO:0000259" key="9">
    <source>
        <dbReference type="Pfam" id="PF01035"/>
    </source>
</evidence>
<evidence type="ECO:0000256" key="2">
    <source>
        <dbReference type="ARBA" id="ARBA00008711"/>
    </source>
</evidence>
<accession>A0A538SXN9</accession>
<keyword evidence="5 10" id="KW-0808">Transferase</keyword>
<evidence type="ECO:0000256" key="6">
    <source>
        <dbReference type="ARBA" id="ARBA00022763"/>
    </source>
</evidence>
<dbReference type="GO" id="GO:0006281">
    <property type="term" value="P:DNA repair"/>
    <property type="evidence" value="ECO:0007669"/>
    <property type="project" value="UniProtKB-KW"/>
</dbReference>
<dbReference type="NCBIfam" id="TIGR00589">
    <property type="entry name" value="ogt"/>
    <property type="match status" value="1"/>
</dbReference>
<feature type="domain" description="Methylated-DNA-[protein]-cysteine S-methyltransferase DNA binding" evidence="9">
    <location>
        <begin position="115"/>
        <end position="194"/>
    </location>
</feature>
<gene>
    <name evidence="10" type="ORF">E6K74_00980</name>
</gene>
<dbReference type="EC" id="2.1.1.63" evidence="3"/>
<comment type="catalytic activity">
    <reaction evidence="1">
        <text>a 4-O-methyl-thymidine in DNA + L-cysteinyl-[protein] = a thymidine in DNA + S-methyl-L-cysteinyl-[protein]</text>
        <dbReference type="Rhea" id="RHEA:53428"/>
        <dbReference type="Rhea" id="RHEA-COMP:10131"/>
        <dbReference type="Rhea" id="RHEA-COMP:10132"/>
        <dbReference type="Rhea" id="RHEA-COMP:13555"/>
        <dbReference type="Rhea" id="RHEA-COMP:13556"/>
        <dbReference type="ChEBI" id="CHEBI:29950"/>
        <dbReference type="ChEBI" id="CHEBI:82612"/>
        <dbReference type="ChEBI" id="CHEBI:137386"/>
        <dbReference type="ChEBI" id="CHEBI:137387"/>
        <dbReference type="EC" id="2.1.1.63"/>
    </reaction>
</comment>
<keyword evidence="4 10" id="KW-0489">Methyltransferase</keyword>
<dbReference type="PANTHER" id="PTHR10815:SF5">
    <property type="entry name" value="METHYLATED-DNA--PROTEIN-CYSTEINE METHYLTRANSFERASE"/>
    <property type="match status" value="1"/>
</dbReference>
<dbReference type="PROSITE" id="PS00374">
    <property type="entry name" value="MGMT"/>
    <property type="match status" value="1"/>
</dbReference>